<dbReference type="InterPro" id="IPR003594">
    <property type="entry name" value="HATPase_dom"/>
</dbReference>
<feature type="domain" description="DUF5931" evidence="6">
    <location>
        <begin position="1"/>
        <end position="167"/>
    </location>
</feature>
<feature type="transmembrane region" description="Helical" evidence="4">
    <location>
        <begin position="118"/>
        <end position="135"/>
    </location>
</feature>
<dbReference type="PANTHER" id="PTHR24421">
    <property type="entry name" value="NITRATE/NITRITE SENSOR PROTEIN NARX-RELATED"/>
    <property type="match status" value="1"/>
</dbReference>
<feature type="domain" description="Histidine kinase/HSP90-like ATPase" evidence="5">
    <location>
        <begin position="277"/>
        <end position="366"/>
    </location>
</feature>
<keyword evidence="2 7" id="KW-0418">Kinase</keyword>
<keyword evidence="4" id="KW-1133">Transmembrane helix</keyword>
<dbReference type="Gene3D" id="3.30.565.10">
    <property type="entry name" value="Histidine kinase-like ATPase, C-terminal domain"/>
    <property type="match status" value="1"/>
</dbReference>
<evidence type="ECO:0000256" key="2">
    <source>
        <dbReference type="ARBA" id="ARBA00022777"/>
    </source>
</evidence>
<organism evidence="7 8">
    <name type="scientific">Hamadaea flava</name>
    <dbReference type="NCBI Taxonomy" id="1742688"/>
    <lineage>
        <taxon>Bacteria</taxon>
        <taxon>Bacillati</taxon>
        <taxon>Actinomycetota</taxon>
        <taxon>Actinomycetes</taxon>
        <taxon>Micromonosporales</taxon>
        <taxon>Micromonosporaceae</taxon>
        <taxon>Hamadaea</taxon>
    </lineage>
</organism>
<protein>
    <submittedName>
        <fullName evidence="7">MacS family sensor histidine kinase</fullName>
    </submittedName>
</protein>
<dbReference type="GO" id="GO:0016301">
    <property type="term" value="F:kinase activity"/>
    <property type="evidence" value="ECO:0007669"/>
    <property type="project" value="UniProtKB-KW"/>
</dbReference>
<keyword evidence="8" id="KW-1185">Reference proteome</keyword>
<evidence type="ECO:0000313" key="8">
    <source>
        <dbReference type="Proteomes" id="UP001595816"/>
    </source>
</evidence>
<name>A0ABV8LLJ6_9ACTN</name>
<evidence type="ECO:0000256" key="3">
    <source>
        <dbReference type="ARBA" id="ARBA00023012"/>
    </source>
</evidence>
<feature type="transmembrane region" description="Helical" evidence="4">
    <location>
        <begin position="37"/>
        <end position="58"/>
    </location>
</feature>
<evidence type="ECO:0000256" key="4">
    <source>
        <dbReference type="SAM" id="Phobius"/>
    </source>
</evidence>
<dbReference type="EMBL" id="JBHSAY010000006">
    <property type="protein sequence ID" value="MFC4131346.1"/>
    <property type="molecule type" value="Genomic_DNA"/>
</dbReference>
<evidence type="ECO:0000259" key="5">
    <source>
        <dbReference type="Pfam" id="PF02518"/>
    </source>
</evidence>
<keyword evidence="4" id="KW-0472">Membrane</keyword>
<feature type="transmembrane region" description="Helical" evidence="4">
    <location>
        <begin position="65"/>
        <end position="85"/>
    </location>
</feature>
<sequence>MGLEVSLWRAVAVFRFAALAYAVVLLATGRGEYLRPWLGLGVVVVMLIWSVVAAVAYAEPARRRWPLLSADMLVTLGCLFASSWVVDPARLSQGAATLPMAWVAGAVLAWAIAGGRRWGLFAALLVGAVDLTLRGRVTPTTLNGTVLLLLAGFSIGYLVRLAGEAELRLQHAAELEAATRERERLARGIHDSVLQVLALVQRRGAEIGGEAAELGRLAGEQEEVLRSLVGNAPHAPTSDSGVDLKALLSTQTSNRVTVSGPATPVWLPEQIADEIAAATASALDNVQRHGGPGARAWVLLEEEDSEVIVTVRDDGAGIAPGRLAEAAAAGRLGVAQSIEGRVRDLGGATVITSAPGEGTEVEMRVPR</sequence>
<gene>
    <name evidence="7" type="primary">macS</name>
    <name evidence="7" type="ORF">ACFOZ4_12100</name>
</gene>
<comment type="caution">
    <text evidence="7">The sequence shown here is derived from an EMBL/GenBank/DDBJ whole genome shotgun (WGS) entry which is preliminary data.</text>
</comment>
<dbReference type="InterPro" id="IPR045975">
    <property type="entry name" value="DUF5931"/>
</dbReference>
<dbReference type="Pfam" id="PF02518">
    <property type="entry name" value="HATPase_c"/>
    <property type="match status" value="1"/>
</dbReference>
<reference evidence="8" key="1">
    <citation type="journal article" date="2019" name="Int. J. Syst. Evol. Microbiol.">
        <title>The Global Catalogue of Microorganisms (GCM) 10K type strain sequencing project: providing services to taxonomists for standard genome sequencing and annotation.</title>
        <authorList>
            <consortium name="The Broad Institute Genomics Platform"/>
            <consortium name="The Broad Institute Genome Sequencing Center for Infectious Disease"/>
            <person name="Wu L."/>
            <person name="Ma J."/>
        </authorList>
    </citation>
    <scope>NUCLEOTIDE SEQUENCE [LARGE SCALE GENOMIC DNA]</scope>
    <source>
        <strain evidence="8">CGMCC 4.7289</strain>
    </source>
</reference>
<proteinExistence type="predicted"/>
<feature type="transmembrane region" description="Helical" evidence="4">
    <location>
        <begin position="141"/>
        <end position="159"/>
    </location>
</feature>
<evidence type="ECO:0000313" key="7">
    <source>
        <dbReference type="EMBL" id="MFC4131346.1"/>
    </source>
</evidence>
<dbReference type="InterPro" id="IPR036890">
    <property type="entry name" value="HATPase_C_sf"/>
</dbReference>
<keyword evidence="4" id="KW-0812">Transmembrane</keyword>
<accession>A0ABV8LLJ6</accession>
<keyword evidence="3" id="KW-0902">Two-component regulatory system</keyword>
<dbReference type="Proteomes" id="UP001595816">
    <property type="component" value="Unassembled WGS sequence"/>
</dbReference>
<keyword evidence="1" id="KW-0808">Transferase</keyword>
<dbReference type="NCBIfam" id="NF047322">
    <property type="entry name" value="HK_morpho_MacS"/>
    <property type="match status" value="1"/>
</dbReference>
<evidence type="ECO:0000256" key="1">
    <source>
        <dbReference type="ARBA" id="ARBA00022679"/>
    </source>
</evidence>
<evidence type="ECO:0000259" key="6">
    <source>
        <dbReference type="Pfam" id="PF19354"/>
    </source>
</evidence>
<dbReference type="InterPro" id="IPR050482">
    <property type="entry name" value="Sensor_HK_TwoCompSys"/>
</dbReference>
<dbReference type="RefSeq" id="WP_253754799.1">
    <property type="nucleotide sequence ID" value="NZ_JAMZDZ010000001.1"/>
</dbReference>
<feature type="transmembrane region" description="Helical" evidence="4">
    <location>
        <begin position="12"/>
        <end position="31"/>
    </location>
</feature>
<dbReference type="Pfam" id="PF19354">
    <property type="entry name" value="DUF5931"/>
    <property type="match status" value="1"/>
</dbReference>
<dbReference type="PANTHER" id="PTHR24421:SF61">
    <property type="entry name" value="OXYGEN SENSOR HISTIDINE KINASE NREB"/>
    <property type="match status" value="1"/>
</dbReference>
<dbReference type="SUPFAM" id="SSF55874">
    <property type="entry name" value="ATPase domain of HSP90 chaperone/DNA topoisomerase II/histidine kinase"/>
    <property type="match status" value="1"/>
</dbReference>